<evidence type="ECO:0000256" key="14">
    <source>
        <dbReference type="PROSITE-ProRule" id="PRU00740"/>
    </source>
</evidence>
<comment type="similarity">
    <text evidence="14">Belongs to the LAMP family.</text>
</comment>
<dbReference type="AlphaFoldDB" id="A0A8C5M4Y1"/>
<feature type="transmembrane region" description="Helical" evidence="16">
    <location>
        <begin position="386"/>
        <end position="409"/>
    </location>
</feature>
<dbReference type="Pfam" id="PF21222">
    <property type="entry name" value="Lamp2_2nd"/>
    <property type="match status" value="1"/>
</dbReference>
<evidence type="ECO:0000256" key="3">
    <source>
        <dbReference type="ARBA" id="ARBA00022692"/>
    </source>
</evidence>
<evidence type="ECO:0000256" key="6">
    <source>
        <dbReference type="ARBA" id="ARBA00022989"/>
    </source>
</evidence>
<evidence type="ECO:0000256" key="4">
    <source>
        <dbReference type="ARBA" id="ARBA00022729"/>
    </source>
</evidence>
<dbReference type="Ensembl" id="ENSLLET00000007067.1">
    <property type="protein sequence ID" value="ENSLLEP00000006790.1"/>
    <property type="gene ID" value="ENSLLEG00000004271.1"/>
</dbReference>
<sequence>MSRTKLEACGRRRLGQCVRGMALLLVLGLFQVSNAASTAQFDVKDGNDTCILANLLINFTVDYKLQEKVAFQLPSNAQLDNSSTCGTSNTTPILAIRFGDNLLTLNFTKDSSVYKVDVLSFSYNLSDKSIFPNSTETGTKTVSSSNTAIFAVTDTMYKCSNPHLIIFENVNATFYDIKLEAYVKNNSYSDKATHCSEDIPSTTQPPSTTVTTAAPSPTPGNPVQGDYFVNRSSSEICLKAKVGLQLNITYSRKVGKDNLYVYNIDPQKVNVSGGCNDTLATLTLSQDKFKLSFDFALNSTKYYLTGVMVNTTLPADAIVTEFVARNDSLTYFETMATKSYKCSAKLDLQITSNFSLNTYNLQVQPFNVSENKFGPAVECTQDENGMLVPIVVGAALAGLVLIVLIAYLVGRKRSHAGYQTI</sequence>
<evidence type="ECO:0000256" key="7">
    <source>
        <dbReference type="ARBA" id="ARBA00023136"/>
    </source>
</evidence>
<dbReference type="OrthoDB" id="10037042at2759"/>
<dbReference type="GO" id="GO:0072594">
    <property type="term" value="P:establishment of protein localization to organelle"/>
    <property type="evidence" value="ECO:0007669"/>
    <property type="project" value="TreeGrafter"/>
</dbReference>
<feature type="disulfide bond" evidence="14">
    <location>
        <begin position="159"/>
        <end position="195"/>
    </location>
</feature>
<dbReference type="GO" id="GO:0031902">
    <property type="term" value="C:late endosome membrane"/>
    <property type="evidence" value="ECO:0007669"/>
    <property type="project" value="TreeGrafter"/>
</dbReference>
<evidence type="ECO:0000313" key="21">
    <source>
        <dbReference type="Proteomes" id="UP000694569"/>
    </source>
</evidence>
<keyword evidence="8 14" id="KW-1015">Disulfide bond</keyword>
<keyword evidence="4 17" id="KW-0732">Signal</keyword>
<comment type="caution">
    <text evidence="14">Lacks conserved residue(s) required for the propagation of feature annotation.</text>
</comment>
<evidence type="ECO:0000256" key="12">
    <source>
        <dbReference type="ARBA" id="ARBA00060404"/>
    </source>
</evidence>
<feature type="disulfide bond" evidence="14">
    <location>
        <begin position="237"/>
        <end position="275"/>
    </location>
</feature>
<feature type="signal peptide" evidence="17">
    <location>
        <begin position="1"/>
        <end position="35"/>
    </location>
</feature>
<evidence type="ECO:0000256" key="1">
    <source>
        <dbReference type="ARBA" id="ARBA00004251"/>
    </source>
</evidence>
<dbReference type="GO" id="GO:0005765">
    <property type="term" value="C:lysosomal membrane"/>
    <property type="evidence" value="ECO:0007669"/>
    <property type="project" value="UniProtKB-SubCell"/>
</dbReference>
<comment type="subcellular location">
    <subcellularLocation>
        <location evidence="1">Cell membrane</location>
        <topology evidence="1">Single-pass type I membrane protein</topology>
    </subcellularLocation>
    <subcellularLocation>
        <location evidence="12">Cytolytic granule membrane</location>
        <topology evidence="12">Single-pass type I membrane protein</topology>
    </subcellularLocation>
    <subcellularLocation>
        <location evidence="11">Late endosome membrane</location>
        <topology evidence="11">Single-pass type I membrane protein</topology>
    </subcellularLocation>
    <subcellularLocation>
        <location evidence="14">Lysosome membrane</location>
        <topology evidence="14">Single-pass type I membrane protein</topology>
    </subcellularLocation>
</comment>
<evidence type="ECO:0000313" key="20">
    <source>
        <dbReference type="Ensembl" id="ENSLLEP00000006790.1"/>
    </source>
</evidence>
<evidence type="ECO:0000256" key="10">
    <source>
        <dbReference type="ARBA" id="ARBA00023228"/>
    </source>
</evidence>
<keyword evidence="5" id="KW-0967">Endosome</keyword>
<feature type="domain" description="Lysosome-associated membrane glycoprotein 2-like luminal" evidence="18">
    <location>
        <begin position="37"/>
        <end position="182"/>
    </location>
</feature>
<dbReference type="Pfam" id="PF01299">
    <property type="entry name" value="Lamp2-like_luminal"/>
    <property type="match status" value="2"/>
</dbReference>
<dbReference type="Proteomes" id="UP000694569">
    <property type="component" value="Unplaced"/>
</dbReference>
<evidence type="ECO:0000256" key="11">
    <source>
        <dbReference type="ARBA" id="ARBA00037817"/>
    </source>
</evidence>
<feature type="region of interest" description="Disordered" evidence="15">
    <location>
        <begin position="194"/>
        <end position="224"/>
    </location>
</feature>
<feature type="chain" id="PRO_5033999712" description="Lysosome-associated membrane glycoprotein 1" evidence="17">
    <location>
        <begin position="36"/>
        <end position="421"/>
    </location>
</feature>
<evidence type="ECO:0000259" key="19">
    <source>
        <dbReference type="Pfam" id="PF21222"/>
    </source>
</evidence>
<evidence type="ECO:0000256" key="15">
    <source>
        <dbReference type="SAM" id="MobiDB-lite"/>
    </source>
</evidence>
<dbReference type="FunFam" id="2.40.160.110:FF:000001">
    <property type="entry name" value="lysosome-associated membrane glycoprotein 2 isoform X2"/>
    <property type="match status" value="1"/>
</dbReference>
<accession>A0A8C5M4Y1</accession>
<dbReference type="PROSITE" id="PS51407">
    <property type="entry name" value="LAMP_3"/>
    <property type="match status" value="1"/>
</dbReference>
<dbReference type="InterPro" id="IPR002000">
    <property type="entry name" value="Lysosome-assoc_membr_glycop"/>
</dbReference>
<dbReference type="GeneTree" id="ENSGT00950000182899"/>
<organism evidence="20 21">
    <name type="scientific">Leptobrachium leishanense</name>
    <name type="common">Leishan spiny toad</name>
    <dbReference type="NCBI Taxonomy" id="445787"/>
    <lineage>
        <taxon>Eukaryota</taxon>
        <taxon>Metazoa</taxon>
        <taxon>Chordata</taxon>
        <taxon>Craniata</taxon>
        <taxon>Vertebrata</taxon>
        <taxon>Euteleostomi</taxon>
        <taxon>Amphibia</taxon>
        <taxon>Batrachia</taxon>
        <taxon>Anura</taxon>
        <taxon>Pelobatoidea</taxon>
        <taxon>Megophryidae</taxon>
        <taxon>Leptobrachium</taxon>
    </lineage>
</organism>
<gene>
    <name evidence="20" type="primary">LAMP1</name>
</gene>
<dbReference type="PANTHER" id="PTHR11506">
    <property type="entry name" value="LYSOSOME-ASSOCIATED MEMBRANE GLYCOPROTEIN"/>
    <property type="match status" value="1"/>
</dbReference>
<keyword evidence="9" id="KW-0325">Glycoprotein</keyword>
<evidence type="ECO:0000256" key="16">
    <source>
        <dbReference type="SAM" id="Phobius"/>
    </source>
</evidence>
<evidence type="ECO:0000256" key="2">
    <source>
        <dbReference type="ARBA" id="ARBA00022475"/>
    </source>
</evidence>
<evidence type="ECO:0000256" key="8">
    <source>
        <dbReference type="ARBA" id="ARBA00023157"/>
    </source>
</evidence>
<feature type="compositionally biased region" description="Low complexity" evidence="15">
    <location>
        <begin position="200"/>
        <end position="215"/>
    </location>
</feature>
<reference evidence="20" key="2">
    <citation type="submission" date="2025-09" db="UniProtKB">
        <authorList>
            <consortium name="Ensembl"/>
        </authorList>
    </citation>
    <scope>IDENTIFICATION</scope>
</reference>
<keyword evidence="10 14" id="KW-0458">Lysosome</keyword>
<evidence type="ECO:0000259" key="18">
    <source>
        <dbReference type="Pfam" id="PF01299"/>
    </source>
</evidence>
<proteinExistence type="inferred from homology"/>
<name>A0A8C5M4Y1_9ANUR</name>
<dbReference type="InterPro" id="IPR048528">
    <property type="entry name" value="Lamp2-like_luminal"/>
</dbReference>
<dbReference type="InterPro" id="IPR048524">
    <property type="entry name" value="Lamp2-like_TM"/>
</dbReference>
<protein>
    <recommendedName>
        <fullName evidence="13">Lysosome-associated membrane glycoprotein 1</fullName>
    </recommendedName>
</protein>
<evidence type="ECO:0000256" key="5">
    <source>
        <dbReference type="ARBA" id="ARBA00022753"/>
    </source>
</evidence>
<dbReference type="PROSITE" id="PS00311">
    <property type="entry name" value="LAMP_2"/>
    <property type="match status" value="1"/>
</dbReference>
<evidence type="ECO:0000256" key="13">
    <source>
        <dbReference type="ARBA" id="ARBA00074383"/>
    </source>
</evidence>
<keyword evidence="6 16" id="KW-1133">Transmembrane helix</keyword>
<reference evidence="20" key="1">
    <citation type="submission" date="2025-08" db="UniProtKB">
        <authorList>
            <consortium name="Ensembl"/>
        </authorList>
    </citation>
    <scope>IDENTIFICATION</scope>
</reference>
<keyword evidence="7 14" id="KW-0472">Membrane</keyword>
<dbReference type="GO" id="GO:0005886">
    <property type="term" value="C:plasma membrane"/>
    <property type="evidence" value="ECO:0007669"/>
    <property type="project" value="UniProtKB-SubCell"/>
</dbReference>
<keyword evidence="21" id="KW-1185">Reference proteome</keyword>
<evidence type="ECO:0000256" key="9">
    <source>
        <dbReference type="ARBA" id="ARBA00023180"/>
    </source>
</evidence>
<keyword evidence="2" id="KW-1003">Cell membrane</keyword>
<evidence type="ECO:0000256" key="17">
    <source>
        <dbReference type="SAM" id="SignalP"/>
    </source>
</evidence>
<dbReference type="PRINTS" id="PR00336">
    <property type="entry name" value="LYSASSOCTDMP"/>
</dbReference>
<feature type="disulfide bond" evidence="14">
    <location>
        <begin position="342"/>
        <end position="379"/>
    </location>
</feature>
<dbReference type="PANTHER" id="PTHR11506:SF27">
    <property type="entry name" value="LYSOSOME-ASSOCIATED MEMBRANE GLYCOPROTEIN 1"/>
    <property type="match status" value="1"/>
</dbReference>
<feature type="domain" description="Lysosome-associated membrane glycoprotein 2-like luminal" evidence="18">
    <location>
        <begin position="223"/>
        <end position="368"/>
    </location>
</feature>
<dbReference type="PROSITE" id="PS00310">
    <property type="entry name" value="LAMP_1"/>
    <property type="match status" value="1"/>
</dbReference>
<dbReference type="Gene3D" id="2.40.160.110">
    <property type="match status" value="2"/>
</dbReference>
<dbReference type="InterPro" id="IPR018134">
    <property type="entry name" value="LAMP_CS"/>
</dbReference>
<feature type="domain" description="Lysosome-associated membrane glycoprotein 2-like transmembrane" evidence="19">
    <location>
        <begin position="388"/>
        <end position="419"/>
    </location>
</feature>
<keyword evidence="3 14" id="KW-0812">Transmembrane</keyword>